<comment type="caution">
    <text evidence="1">The sequence shown here is derived from an EMBL/GenBank/DDBJ whole genome shotgun (WGS) entry which is preliminary data.</text>
</comment>
<dbReference type="InterPro" id="IPR052050">
    <property type="entry name" value="SecEffector_AnkRepeat"/>
</dbReference>
<evidence type="ECO:0000313" key="1">
    <source>
        <dbReference type="EMBL" id="OQS02158.1"/>
    </source>
</evidence>
<name>A0A1V9ZVW5_9STRA</name>
<keyword evidence="2" id="KW-1185">Reference proteome</keyword>
<proteinExistence type="predicted"/>
<dbReference type="Gene3D" id="1.25.40.20">
    <property type="entry name" value="Ankyrin repeat-containing domain"/>
    <property type="match status" value="1"/>
</dbReference>
<sequence length="257" mass="29624">MSKWESIADVYAIIFDMAGPLTKYLSGLSPTLTEYQIQLIWCDVFQLNWDGDFKTLPQTTLVSQTFRCIQTRWMYEKAQVHFKHRYQHLVMSMVIATQQQRYFPITITPLEAAPMENVWLDELQSHLKNPITLANAAMVGGHLRLVKYLVEQYQLDICQNIYKIIPICGCSYRGLAMDIAAERGDLEMIKYLFQGGNRSFSKIAMDIAATNGHFDVVKWLHLNLNIGCTWRAKKYAMNNGHNHIIDYLDQHGLAQAI</sequence>
<dbReference type="PANTHER" id="PTHR46586">
    <property type="entry name" value="ANKYRIN REPEAT-CONTAINING PROTEIN"/>
    <property type="match status" value="1"/>
</dbReference>
<organism evidence="1 2">
    <name type="scientific">Thraustotheca clavata</name>
    <dbReference type="NCBI Taxonomy" id="74557"/>
    <lineage>
        <taxon>Eukaryota</taxon>
        <taxon>Sar</taxon>
        <taxon>Stramenopiles</taxon>
        <taxon>Oomycota</taxon>
        <taxon>Saprolegniomycetes</taxon>
        <taxon>Saprolegniales</taxon>
        <taxon>Achlyaceae</taxon>
        <taxon>Thraustotheca</taxon>
    </lineage>
</organism>
<accession>A0A1V9ZVW5</accession>
<reference evidence="1 2" key="1">
    <citation type="journal article" date="2014" name="Genome Biol. Evol.">
        <title>The secreted proteins of Achlya hypogyna and Thraustotheca clavata identify the ancestral oomycete secretome and reveal gene acquisitions by horizontal gene transfer.</title>
        <authorList>
            <person name="Misner I."/>
            <person name="Blouin N."/>
            <person name="Leonard G."/>
            <person name="Richards T.A."/>
            <person name="Lane C.E."/>
        </authorList>
    </citation>
    <scope>NUCLEOTIDE SEQUENCE [LARGE SCALE GENOMIC DNA]</scope>
    <source>
        <strain evidence="1 2">ATCC 34112</strain>
    </source>
</reference>
<dbReference type="EMBL" id="JNBS01001222">
    <property type="protein sequence ID" value="OQS02158.1"/>
    <property type="molecule type" value="Genomic_DNA"/>
</dbReference>
<dbReference type="InterPro" id="IPR036770">
    <property type="entry name" value="Ankyrin_rpt-contain_sf"/>
</dbReference>
<dbReference type="PANTHER" id="PTHR46586:SF3">
    <property type="entry name" value="ANKYRIN REPEAT-CONTAINING PROTEIN"/>
    <property type="match status" value="1"/>
</dbReference>
<protein>
    <submittedName>
        <fullName evidence="1">Uncharacterized protein</fullName>
    </submittedName>
</protein>
<dbReference type="OrthoDB" id="10597197at2759"/>
<evidence type="ECO:0000313" key="2">
    <source>
        <dbReference type="Proteomes" id="UP000243217"/>
    </source>
</evidence>
<dbReference type="Pfam" id="PF13637">
    <property type="entry name" value="Ank_4"/>
    <property type="match status" value="1"/>
</dbReference>
<gene>
    <name evidence="1" type="ORF">THRCLA_05444</name>
</gene>
<dbReference type="AlphaFoldDB" id="A0A1V9ZVW5"/>
<dbReference type="Proteomes" id="UP000243217">
    <property type="component" value="Unassembled WGS sequence"/>
</dbReference>
<dbReference type="SUPFAM" id="SSF140860">
    <property type="entry name" value="Pseudo ankyrin repeat-like"/>
    <property type="match status" value="1"/>
</dbReference>
<dbReference type="InterPro" id="IPR002110">
    <property type="entry name" value="Ankyrin_rpt"/>
</dbReference>
<dbReference type="STRING" id="74557.A0A1V9ZVW5"/>